<dbReference type="EMBL" id="JAWLNX010000010">
    <property type="protein sequence ID" value="MEB3368903.1"/>
    <property type="molecule type" value="Genomic_DNA"/>
</dbReference>
<feature type="region of interest" description="Disordered" evidence="1">
    <location>
        <begin position="1"/>
        <end position="32"/>
    </location>
</feature>
<evidence type="ECO:0000256" key="1">
    <source>
        <dbReference type="SAM" id="MobiDB-lite"/>
    </source>
</evidence>
<feature type="region of interest" description="Disordered" evidence="1">
    <location>
        <begin position="49"/>
        <end position="69"/>
    </location>
</feature>
<keyword evidence="3" id="KW-1185">Reference proteome</keyword>
<feature type="compositionally biased region" description="Basic and acidic residues" evidence="1">
    <location>
        <begin position="168"/>
        <end position="178"/>
    </location>
</feature>
<evidence type="ECO:0000313" key="3">
    <source>
        <dbReference type="Proteomes" id="UP001327093"/>
    </source>
</evidence>
<name>A0ABU6ABF7_9PSEU</name>
<reference evidence="2 3" key="1">
    <citation type="submission" date="2023-10" db="EMBL/GenBank/DDBJ databases">
        <title>Saccharopolyspora sp. nov., isolated from mangrove soil.</title>
        <authorList>
            <person name="Lu Y."/>
            <person name="Liu W."/>
        </authorList>
    </citation>
    <scope>NUCLEOTIDE SEQUENCE [LARGE SCALE GENOMIC DNA]</scope>
    <source>
        <strain evidence="2 3">S2-29</strain>
    </source>
</reference>
<feature type="compositionally biased region" description="Basic and acidic residues" evidence="1">
    <location>
        <begin position="22"/>
        <end position="32"/>
    </location>
</feature>
<evidence type="ECO:0000313" key="2">
    <source>
        <dbReference type="EMBL" id="MEB3368903.1"/>
    </source>
</evidence>
<organism evidence="2 3">
    <name type="scientific">Saccharopolyspora mangrovi</name>
    <dbReference type="NCBI Taxonomy" id="3082379"/>
    <lineage>
        <taxon>Bacteria</taxon>
        <taxon>Bacillati</taxon>
        <taxon>Actinomycetota</taxon>
        <taxon>Actinomycetes</taxon>
        <taxon>Pseudonocardiales</taxon>
        <taxon>Pseudonocardiaceae</taxon>
        <taxon>Saccharopolyspora</taxon>
    </lineage>
</organism>
<feature type="region of interest" description="Disordered" evidence="1">
    <location>
        <begin position="139"/>
        <end position="178"/>
    </location>
</feature>
<dbReference type="Proteomes" id="UP001327093">
    <property type="component" value="Unassembled WGS sequence"/>
</dbReference>
<dbReference type="RefSeq" id="WP_324266400.1">
    <property type="nucleotide sequence ID" value="NZ_JAWLNX010000010.1"/>
</dbReference>
<sequence>MQISLDELDDLLRPEQPASPGTRDDQRPVASRREVMVDAAVLAGAAVADHMGSGGGNESDETGSSTSAQFSVAGVSSQVAEVHGRYQAARYADVRQLIPSVAAMVDALAAEVPGTPSRAVFGVRCSLKIVEAKLATKAGNACRRSGRGGSAASARPRPAQPDLARCADVGRRDHRCSS</sequence>
<comment type="caution">
    <text evidence="2">The sequence shown here is derived from an EMBL/GenBank/DDBJ whole genome shotgun (WGS) entry which is preliminary data.</text>
</comment>
<accession>A0ABU6ABF7</accession>
<protein>
    <submittedName>
        <fullName evidence="2">Uncharacterized protein</fullName>
    </submittedName>
</protein>
<gene>
    <name evidence="2" type="ORF">R4I43_15960</name>
</gene>
<proteinExistence type="predicted"/>